<protein>
    <recommendedName>
        <fullName evidence="5">DUF2059 domain-containing protein</fullName>
    </recommendedName>
</protein>
<evidence type="ECO:0000313" key="3">
    <source>
        <dbReference type="EMBL" id="SCY35541.1"/>
    </source>
</evidence>
<reference evidence="4" key="1">
    <citation type="submission" date="2016-10" db="EMBL/GenBank/DDBJ databases">
        <authorList>
            <person name="Varghese N."/>
        </authorList>
    </citation>
    <scope>NUCLEOTIDE SEQUENCE [LARGE SCALE GENOMIC DNA]</scope>
    <source>
        <strain evidence="4">HL 19</strain>
    </source>
</reference>
<sequence length="291" mass="32346">MWMRLLYAGLGLLLAAPVAAAPSKPAMAWTLMDKSGLDTTISYLPDQFHQGIDQASQSSPLPAEAQAAMRKATDEVFAPEVIREEVHARIVDRVSKENMQEVMRFLNTELGRKVVSLEEAAASPEASQKALQQVSTLRRQYRENNPERLQLVDDYIATTRANKFTTDFVVNMQTALTAGMLQALSPEQAPPVDEIRKQIEQNRFQIEGQVGQMLSAQFLYAYRDATNQELRDYLEFLGSPAGEMFGRKLAAILDETMTRRSRTFGQEFGGYLQEAGSESEGSGAESSPREG</sequence>
<feature type="signal peptide" evidence="2">
    <location>
        <begin position="1"/>
        <end position="20"/>
    </location>
</feature>
<keyword evidence="2" id="KW-0732">Signal</keyword>
<proteinExistence type="predicted"/>
<dbReference type="STRING" id="381306.AN478_04605"/>
<accession>A0A1G5F8W7</accession>
<feature type="chain" id="PRO_5010373850" description="DUF2059 domain-containing protein" evidence="2">
    <location>
        <begin position="21"/>
        <end position="291"/>
    </location>
</feature>
<keyword evidence="4" id="KW-1185">Reference proteome</keyword>
<evidence type="ECO:0000256" key="2">
    <source>
        <dbReference type="SAM" id="SignalP"/>
    </source>
</evidence>
<dbReference type="Proteomes" id="UP000183104">
    <property type="component" value="Unassembled WGS sequence"/>
</dbReference>
<evidence type="ECO:0008006" key="5">
    <source>
        <dbReference type="Google" id="ProtNLM"/>
    </source>
</evidence>
<evidence type="ECO:0000256" key="1">
    <source>
        <dbReference type="SAM" id="MobiDB-lite"/>
    </source>
</evidence>
<evidence type="ECO:0000313" key="4">
    <source>
        <dbReference type="Proteomes" id="UP000183104"/>
    </source>
</evidence>
<feature type="compositionally biased region" description="Low complexity" evidence="1">
    <location>
        <begin position="274"/>
        <end position="291"/>
    </location>
</feature>
<gene>
    <name evidence="3" type="ORF">SAMN05661077_1854</name>
</gene>
<name>A0A1G5F8W7_9GAMM</name>
<feature type="region of interest" description="Disordered" evidence="1">
    <location>
        <begin position="266"/>
        <end position="291"/>
    </location>
</feature>
<organism evidence="3 4">
    <name type="scientific">Thiohalorhabdus denitrificans</name>
    <dbReference type="NCBI Taxonomy" id="381306"/>
    <lineage>
        <taxon>Bacteria</taxon>
        <taxon>Pseudomonadati</taxon>
        <taxon>Pseudomonadota</taxon>
        <taxon>Gammaproteobacteria</taxon>
        <taxon>Thiohalorhabdales</taxon>
        <taxon>Thiohalorhabdaceae</taxon>
        <taxon>Thiohalorhabdus</taxon>
    </lineage>
</organism>
<dbReference type="AlphaFoldDB" id="A0A1G5F8W7"/>
<dbReference type="EMBL" id="FMUN01000005">
    <property type="protein sequence ID" value="SCY35541.1"/>
    <property type="molecule type" value="Genomic_DNA"/>
</dbReference>